<evidence type="ECO:0000313" key="3">
    <source>
        <dbReference type="Proteomes" id="UP000297245"/>
    </source>
</evidence>
<protein>
    <submittedName>
        <fullName evidence="2">Uncharacterized protein</fullName>
    </submittedName>
</protein>
<gene>
    <name evidence="2" type="ORF">K435DRAFT_858619</name>
</gene>
<proteinExistence type="predicted"/>
<evidence type="ECO:0000256" key="1">
    <source>
        <dbReference type="SAM" id="MobiDB-lite"/>
    </source>
</evidence>
<feature type="region of interest" description="Disordered" evidence="1">
    <location>
        <begin position="200"/>
        <end position="220"/>
    </location>
</feature>
<sequence length="220" mass="23795">MSPSVEETVKRKAPTGSTKSQKRKKVDYTKFTQIDMTGISAPNSLPLPEHGCDSNKAIPISHINSSQDVQLSDVAKTSTNIIPASGDETESDQLPLQAPSVTIFSKKQPFQTGIENIKTAPRVNKTKSTIQPTTLPSEAHTEPDVPKHQPSHNQPFVAEVTSEKTVQGGIDTQEEAELLPKNLMMSLNDSSGVEIVDLPESTNLPSESDTGNQLPQCHLC</sequence>
<organism evidence="2 3">
    <name type="scientific">Dendrothele bispora (strain CBS 962.96)</name>
    <dbReference type="NCBI Taxonomy" id="1314807"/>
    <lineage>
        <taxon>Eukaryota</taxon>
        <taxon>Fungi</taxon>
        <taxon>Dikarya</taxon>
        <taxon>Basidiomycota</taxon>
        <taxon>Agaricomycotina</taxon>
        <taxon>Agaricomycetes</taxon>
        <taxon>Agaricomycetidae</taxon>
        <taxon>Agaricales</taxon>
        <taxon>Agaricales incertae sedis</taxon>
        <taxon>Dendrothele</taxon>
    </lineage>
</organism>
<dbReference type="AlphaFoldDB" id="A0A4S8M3C9"/>
<dbReference type="EMBL" id="ML179178">
    <property type="protein sequence ID" value="THU96401.1"/>
    <property type="molecule type" value="Genomic_DNA"/>
</dbReference>
<name>A0A4S8M3C9_DENBC</name>
<evidence type="ECO:0000313" key="2">
    <source>
        <dbReference type="EMBL" id="THU96401.1"/>
    </source>
</evidence>
<keyword evidence="3" id="KW-1185">Reference proteome</keyword>
<feature type="compositionally biased region" description="Polar residues" evidence="1">
    <location>
        <begin position="127"/>
        <end position="136"/>
    </location>
</feature>
<feature type="region of interest" description="Disordered" evidence="1">
    <location>
        <begin position="127"/>
        <end position="152"/>
    </location>
</feature>
<accession>A0A4S8M3C9</accession>
<feature type="region of interest" description="Disordered" evidence="1">
    <location>
        <begin position="1"/>
        <end position="26"/>
    </location>
</feature>
<dbReference type="Proteomes" id="UP000297245">
    <property type="component" value="Unassembled WGS sequence"/>
</dbReference>
<reference evidence="2 3" key="1">
    <citation type="journal article" date="2019" name="Nat. Ecol. Evol.">
        <title>Megaphylogeny resolves global patterns of mushroom evolution.</title>
        <authorList>
            <person name="Varga T."/>
            <person name="Krizsan K."/>
            <person name="Foldi C."/>
            <person name="Dima B."/>
            <person name="Sanchez-Garcia M."/>
            <person name="Sanchez-Ramirez S."/>
            <person name="Szollosi G.J."/>
            <person name="Szarkandi J.G."/>
            <person name="Papp V."/>
            <person name="Albert L."/>
            <person name="Andreopoulos W."/>
            <person name="Angelini C."/>
            <person name="Antonin V."/>
            <person name="Barry K.W."/>
            <person name="Bougher N.L."/>
            <person name="Buchanan P."/>
            <person name="Buyck B."/>
            <person name="Bense V."/>
            <person name="Catcheside P."/>
            <person name="Chovatia M."/>
            <person name="Cooper J."/>
            <person name="Damon W."/>
            <person name="Desjardin D."/>
            <person name="Finy P."/>
            <person name="Geml J."/>
            <person name="Haridas S."/>
            <person name="Hughes K."/>
            <person name="Justo A."/>
            <person name="Karasinski D."/>
            <person name="Kautmanova I."/>
            <person name="Kiss B."/>
            <person name="Kocsube S."/>
            <person name="Kotiranta H."/>
            <person name="LaButti K.M."/>
            <person name="Lechner B.E."/>
            <person name="Liimatainen K."/>
            <person name="Lipzen A."/>
            <person name="Lukacs Z."/>
            <person name="Mihaltcheva S."/>
            <person name="Morgado L.N."/>
            <person name="Niskanen T."/>
            <person name="Noordeloos M.E."/>
            <person name="Ohm R.A."/>
            <person name="Ortiz-Santana B."/>
            <person name="Ovrebo C."/>
            <person name="Racz N."/>
            <person name="Riley R."/>
            <person name="Savchenko A."/>
            <person name="Shiryaev A."/>
            <person name="Soop K."/>
            <person name="Spirin V."/>
            <person name="Szebenyi C."/>
            <person name="Tomsovsky M."/>
            <person name="Tulloss R.E."/>
            <person name="Uehling J."/>
            <person name="Grigoriev I.V."/>
            <person name="Vagvolgyi C."/>
            <person name="Papp T."/>
            <person name="Martin F.M."/>
            <person name="Miettinen O."/>
            <person name="Hibbett D.S."/>
            <person name="Nagy L.G."/>
        </authorList>
    </citation>
    <scope>NUCLEOTIDE SEQUENCE [LARGE SCALE GENOMIC DNA]</scope>
    <source>
        <strain evidence="2 3">CBS 962.96</strain>
    </source>
</reference>